<accession>A0A3M7SA88</accession>
<dbReference type="EMBL" id="REGN01001792">
    <property type="protein sequence ID" value="RNA32488.1"/>
    <property type="molecule type" value="Genomic_DNA"/>
</dbReference>
<dbReference type="GO" id="GO:0016887">
    <property type="term" value="F:ATP hydrolysis activity"/>
    <property type="evidence" value="ECO:0007669"/>
    <property type="project" value="TreeGrafter"/>
</dbReference>
<dbReference type="PROSITE" id="PS51204">
    <property type="entry name" value="HSA"/>
    <property type="match status" value="1"/>
</dbReference>
<evidence type="ECO:0000256" key="2">
    <source>
        <dbReference type="ARBA" id="ARBA00022741"/>
    </source>
</evidence>
<organism evidence="7 8">
    <name type="scientific">Brachionus plicatilis</name>
    <name type="common">Marine rotifer</name>
    <name type="synonym">Brachionus muelleri</name>
    <dbReference type="NCBI Taxonomy" id="10195"/>
    <lineage>
        <taxon>Eukaryota</taxon>
        <taxon>Metazoa</taxon>
        <taxon>Spiralia</taxon>
        <taxon>Gnathifera</taxon>
        <taxon>Rotifera</taxon>
        <taxon>Eurotatoria</taxon>
        <taxon>Monogononta</taxon>
        <taxon>Pseudotrocha</taxon>
        <taxon>Ploima</taxon>
        <taxon>Brachionidae</taxon>
        <taxon>Brachionus</taxon>
    </lineage>
</organism>
<feature type="domain" description="HSA" evidence="6">
    <location>
        <begin position="174"/>
        <end position="246"/>
    </location>
</feature>
<dbReference type="PANTHER" id="PTHR45685:SF1">
    <property type="entry name" value="HELICASE SRCAP"/>
    <property type="match status" value="1"/>
</dbReference>
<dbReference type="InterPro" id="IPR050520">
    <property type="entry name" value="INO80/SWR1_helicase"/>
</dbReference>
<gene>
    <name evidence="7" type="ORF">BpHYR1_006789</name>
</gene>
<dbReference type="Pfam" id="PF07529">
    <property type="entry name" value="HSA"/>
    <property type="match status" value="1"/>
</dbReference>
<keyword evidence="4" id="KW-0067">ATP-binding</keyword>
<dbReference type="GO" id="GO:0000812">
    <property type="term" value="C:Swr1 complex"/>
    <property type="evidence" value="ECO:0007669"/>
    <property type="project" value="TreeGrafter"/>
</dbReference>
<dbReference type="GO" id="GO:0042393">
    <property type="term" value="F:histone binding"/>
    <property type="evidence" value="ECO:0007669"/>
    <property type="project" value="TreeGrafter"/>
</dbReference>
<dbReference type="PANTHER" id="PTHR45685">
    <property type="entry name" value="HELICASE SRCAP-RELATED"/>
    <property type="match status" value="1"/>
</dbReference>
<keyword evidence="3 7" id="KW-0347">Helicase</keyword>
<comment type="caution">
    <text evidence="7">The sequence shown here is derived from an EMBL/GenBank/DDBJ whole genome shotgun (WGS) entry which is preliminary data.</text>
</comment>
<dbReference type="OrthoDB" id="372624at2759"/>
<dbReference type="SMART" id="SM00573">
    <property type="entry name" value="HSA"/>
    <property type="match status" value="1"/>
</dbReference>
<proteinExistence type="predicted"/>
<reference evidence="7 8" key="1">
    <citation type="journal article" date="2018" name="Sci. Rep.">
        <title>Genomic signatures of local adaptation to the degree of environmental predictability in rotifers.</title>
        <authorList>
            <person name="Franch-Gras L."/>
            <person name="Hahn C."/>
            <person name="Garcia-Roger E.M."/>
            <person name="Carmona M.J."/>
            <person name="Serra M."/>
            <person name="Gomez A."/>
        </authorList>
    </citation>
    <scope>NUCLEOTIDE SEQUENCE [LARGE SCALE GENOMIC DNA]</scope>
    <source>
        <strain evidence="7">HYR1</strain>
    </source>
</reference>
<keyword evidence="3 7" id="KW-0378">Hydrolase</keyword>
<feature type="region of interest" description="Disordered" evidence="5">
    <location>
        <begin position="363"/>
        <end position="398"/>
    </location>
</feature>
<evidence type="ECO:0000256" key="4">
    <source>
        <dbReference type="ARBA" id="ARBA00022840"/>
    </source>
</evidence>
<dbReference type="STRING" id="10195.A0A3M7SA88"/>
<feature type="compositionally biased region" description="Basic and acidic residues" evidence="5">
    <location>
        <begin position="21"/>
        <end position="37"/>
    </location>
</feature>
<sequence length="471" mass="55065">MSSDVQQCEPVREAPSPQKRKSPDRQHPDTDEPEPKKTSTHLFAKLHRSIIASQYSHLSKLSSQIELALLEKYFLDNRLVYSDYPKWLEAHSKKPRNKILRDYLISNFSPTELTTLSDKCAAQLGLKLAASSPGASASGAEQFKSIAECAKHEAQVLQRISELRKHGLWSIKRLPKLVEPARAKAHWDYVLDEMVWMSTDFVQERKWKVNTCRKISAAVHKHFKEREARCEAAERDQHKRVRKQAGLVAREIEQFWKQVAKLIEYKQRAISEQKRKIQMDQHLNFIVDQTEKYSSWLVEGLNQTKERSDEHEEDESTIESDEDRPVDDELARLRQESQMDLNVLLKDYNLDESYFCQNFGRDKMEESSESGENEDEAIVSDDMSEEEDDEETIEQDEQMDSEYDAKQELDQLKADFDLPIEQLLVVEKIKNSLIDFWEKGYKILDFFLKINSKSIVKFHTKLNSSLIDFWE</sequence>
<feature type="compositionally biased region" description="Acidic residues" evidence="5">
    <location>
        <begin position="367"/>
        <end position="398"/>
    </location>
</feature>
<dbReference type="AlphaFoldDB" id="A0A3M7SA88"/>
<keyword evidence="8" id="KW-1185">Reference proteome</keyword>
<dbReference type="InterPro" id="IPR014012">
    <property type="entry name" value="HSA_dom"/>
</dbReference>
<dbReference type="GO" id="GO:0006338">
    <property type="term" value="P:chromatin remodeling"/>
    <property type="evidence" value="ECO:0007669"/>
    <property type="project" value="TreeGrafter"/>
</dbReference>
<evidence type="ECO:0000256" key="5">
    <source>
        <dbReference type="SAM" id="MobiDB-lite"/>
    </source>
</evidence>
<comment type="subcellular location">
    <subcellularLocation>
        <location evidence="1">Nucleus</location>
    </subcellularLocation>
</comment>
<feature type="compositionally biased region" description="Acidic residues" evidence="5">
    <location>
        <begin position="311"/>
        <end position="326"/>
    </location>
</feature>
<evidence type="ECO:0000256" key="1">
    <source>
        <dbReference type="ARBA" id="ARBA00004123"/>
    </source>
</evidence>
<feature type="region of interest" description="Disordered" evidence="5">
    <location>
        <begin position="1"/>
        <end position="39"/>
    </location>
</feature>
<name>A0A3M7SA88_BRAPC</name>
<dbReference type="GO" id="GO:0005524">
    <property type="term" value="F:ATP binding"/>
    <property type="evidence" value="ECO:0007669"/>
    <property type="project" value="UniProtKB-KW"/>
</dbReference>
<evidence type="ECO:0000313" key="7">
    <source>
        <dbReference type="EMBL" id="RNA32488.1"/>
    </source>
</evidence>
<dbReference type="Proteomes" id="UP000276133">
    <property type="component" value="Unassembled WGS sequence"/>
</dbReference>
<evidence type="ECO:0000256" key="3">
    <source>
        <dbReference type="ARBA" id="ARBA00022806"/>
    </source>
</evidence>
<protein>
    <submittedName>
        <fullName evidence="7">Helicase domino isoform X1</fullName>
    </submittedName>
</protein>
<feature type="region of interest" description="Disordered" evidence="5">
    <location>
        <begin position="302"/>
        <end position="326"/>
    </location>
</feature>
<keyword evidence="2" id="KW-0547">Nucleotide-binding</keyword>
<dbReference type="GO" id="GO:0003677">
    <property type="term" value="F:DNA binding"/>
    <property type="evidence" value="ECO:0007669"/>
    <property type="project" value="UniProtKB-KW"/>
</dbReference>
<evidence type="ECO:0000313" key="8">
    <source>
        <dbReference type="Proteomes" id="UP000276133"/>
    </source>
</evidence>
<evidence type="ECO:0000259" key="6">
    <source>
        <dbReference type="PROSITE" id="PS51204"/>
    </source>
</evidence>
<dbReference type="GO" id="GO:0004386">
    <property type="term" value="F:helicase activity"/>
    <property type="evidence" value="ECO:0007669"/>
    <property type="project" value="UniProtKB-KW"/>
</dbReference>